<dbReference type="GO" id="GO:0046653">
    <property type="term" value="P:tetrahydrofolate metabolic process"/>
    <property type="evidence" value="ECO:0007669"/>
    <property type="project" value="InterPro"/>
</dbReference>
<comment type="caution">
    <text evidence="1">The sequence shown here is derived from an EMBL/GenBank/DDBJ whole genome shotgun (WGS) entry which is preliminary data.</text>
</comment>
<name>A0A839DXZ7_9PSEU</name>
<dbReference type="RefSeq" id="WP_182545156.1">
    <property type="nucleotide sequence ID" value="NZ_JACGWZ010000004.1"/>
</dbReference>
<evidence type="ECO:0000313" key="1">
    <source>
        <dbReference type="EMBL" id="MBA8825913.1"/>
    </source>
</evidence>
<protein>
    <submittedName>
        <fullName evidence="1">Heterotetrameric sarcosine oxidase delta subunit</fullName>
    </submittedName>
</protein>
<gene>
    <name evidence="1" type="ORF">FHX42_003279</name>
</gene>
<reference evidence="1 2" key="1">
    <citation type="submission" date="2020-07" db="EMBL/GenBank/DDBJ databases">
        <title>Sequencing the genomes of 1000 actinobacteria strains.</title>
        <authorList>
            <person name="Klenk H.-P."/>
        </authorList>
    </citation>
    <scope>NUCLEOTIDE SEQUENCE [LARGE SCALE GENOMIC DNA]</scope>
    <source>
        <strain evidence="1 2">DSM 45975</strain>
    </source>
</reference>
<dbReference type="Pfam" id="PF04267">
    <property type="entry name" value="SoxD"/>
    <property type="match status" value="1"/>
</dbReference>
<dbReference type="GO" id="GO:0008115">
    <property type="term" value="F:sarcosine oxidase activity"/>
    <property type="evidence" value="ECO:0007669"/>
    <property type="project" value="InterPro"/>
</dbReference>
<dbReference type="Gene3D" id="3.30.2270.10">
    <property type="entry name" value="Folate-binding superfamily"/>
    <property type="match status" value="1"/>
</dbReference>
<dbReference type="NCBIfam" id="TIGR01374">
    <property type="entry name" value="soxD"/>
    <property type="match status" value="1"/>
</dbReference>
<dbReference type="AlphaFoldDB" id="A0A839DXZ7"/>
<evidence type="ECO:0000313" key="2">
    <source>
        <dbReference type="Proteomes" id="UP000569329"/>
    </source>
</evidence>
<dbReference type="InterPro" id="IPR038561">
    <property type="entry name" value="SoxD_sf"/>
</dbReference>
<keyword evidence="2" id="KW-1185">Reference proteome</keyword>
<accession>A0A839DXZ7</accession>
<dbReference type="Proteomes" id="UP000569329">
    <property type="component" value="Unassembled WGS sequence"/>
</dbReference>
<sequence length="89" mass="10407">MLLIHCPWCGARDEAEFRYGGQAHVDRPPDPNAVDDREWGEYLFVRDNPRGRFSERWVHSAGCRRWFDVVRDTATNEMSAEVPSRSGRR</sequence>
<dbReference type="EMBL" id="JACGWZ010000004">
    <property type="protein sequence ID" value="MBA8825913.1"/>
    <property type="molecule type" value="Genomic_DNA"/>
</dbReference>
<proteinExistence type="predicted"/>
<organism evidence="1 2">
    <name type="scientific">Halosaccharopolyspora lacisalsi</name>
    <dbReference type="NCBI Taxonomy" id="1000566"/>
    <lineage>
        <taxon>Bacteria</taxon>
        <taxon>Bacillati</taxon>
        <taxon>Actinomycetota</taxon>
        <taxon>Actinomycetes</taxon>
        <taxon>Pseudonocardiales</taxon>
        <taxon>Pseudonocardiaceae</taxon>
        <taxon>Halosaccharopolyspora</taxon>
    </lineage>
</organism>
<dbReference type="InterPro" id="IPR006279">
    <property type="entry name" value="SoxD"/>
</dbReference>